<dbReference type="InterPro" id="IPR020904">
    <property type="entry name" value="Sc_DH/Rdtase_CS"/>
</dbReference>
<dbReference type="PANTHER" id="PTHR24321:SF8">
    <property type="entry name" value="ESTRADIOL 17-BETA-DEHYDROGENASE 8-RELATED"/>
    <property type="match status" value="1"/>
</dbReference>
<accession>A0AA38YBX5</accession>
<dbReference type="PANTHER" id="PTHR24321">
    <property type="entry name" value="DEHYDROGENASES, SHORT CHAIN"/>
    <property type="match status" value="1"/>
</dbReference>
<dbReference type="CDD" id="cd05233">
    <property type="entry name" value="SDR_c"/>
    <property type="match status" value="1"/>
</dbReference>
<evidence type="ECO:0000313" key="5">
    <source>
        <dbReference type="EMBL" id="KAJ9643318.1"/>
    </source>
</evidence>
<name>A0AA38YBX5_9EURO</name>
<dbReference type="PROSITE" id="PS00061">
    <property type="entry name" value="ADH_SHORT"/>
    <property type="match status" value="1"/>
</dbReference>
<dbReference type="PRINTS" id="PR00081">
    <property type="entry name" value="GDHRDH"/>
</dbReference>
<dbReference type="AlphaFoldDB" id="A0AA38YBX5"/>
<evidence type="ECO:0000256" key="4">
    <source>
        <dbReference type="RuleBase" id="RU000363"/>
    </source>
</evidence>
<dbReference type="PRINTS" id="PR00080">
    <property type="entry name" value="SDRFAMILY"/>
</dbReference>
<evidence type="ECO:0000256" key="3">
    <source>
        <dbReference type="ARBA" id="ARBA00023002"/>
    </source>
</evidence>
<keyword evidence="6" id="KW-1185">Reference proteome</keyword>
<reference evidence="5" key="1">
    <citation type="submission" date="2022-10" db="EMBL/GenBank/DDBJ databases">
        <title>Culturing micro-colonial fungi from biological soil crusts in the Mojave desert and describing Neophaeococcomyces mojavensis, and introducing the new genera and species Taxawa tesnikishii.</title>
        <authorList>
            <person name="Kurbessoian T."/>
            <person name="Stajich J.E."/>
        </authorList>
    </citation>
    <scope>NUCLEOTIDE SEQUENCE</scope>
    <source>
        <strain evidence="5">TK_35</strain>
    </source>
</reference>
<dbReference type="SUPFAM" id="SSF51735">
    <property type="entry name" value="NAD(P)-binding Rossmann-fold domains"/>
    <property type="match status" value="1"/>
</dbReference>
<evidence type="ECO:0000313" key="6">
    <source>
        <dbReference type="Proteomes" id="UP001172681"/>
    </source>
</evidence>
<evidence type="ECO:0000256" key="2">
    <source>
        <dbReference type="ARBA" id="ARBA00022857"/>
    </source>
</evidence>
<keyword evidence="3" id="KW-0560">Oxidoreductase</keyword>
<dbReference type="Proteomes" id="UP001172681">
    <property type="component" value="Unassembled WGS sequence"/>
</dbReference>
<dbReference type="Gene3D" id="3.40.50.720">
    <property type="entry name" value="NAD(P)-binding Rossmann-like Domain"/>
    <property type="match status" value="1"/>
</dbReference>
<dbReference type="Pfam" id="PF00106">
    <property type="entry name" value="adh_short"/>
    <property type="match status" value="2"/>
</dbReference>
<gene>
    <name evidence="5" type="ORF">H2204_002214</name>
</gene>
<proteinExistence type="inferred from homology"/>
<dbReference type="GO" id="GO:0016491">
    <property type="term" value="F:oxidoreductase activity"/>
    <property type="evidence" value="ECO:0007669"/>
    <property type="project" value="UniProtKB-KW"/>
</dbReference>
<sequence length="316" mass="33753">MAAVKHLSSLSNRVAIVTGGSSGLGRAVVQAFAAAGAHVVSADLSPKPPVTPILEKRYKETDFHTPTVELANTNWPSNIDGRPRAIFQKCDVTKEADVEATVQQAVKSYGRLDILVNNAGTYSIAIFHGPLVHGRGWCEAKSKRIAPELTTGPVRIHDQEVSVLDRVLSVNVRGTWLGVKHSVKQMLSQQPDVNGIRGRIVNVGSILSRVGAVGSTCYCSSKGSITQLTRAAALEYARDGIPINSVLPGYMESNMVEGLYRDNGEDAITTLIGEMCPVGRVGRAEEVAQAVVYLSGDQASYMTGVELPVDGGFLIR</sequence>
<protein>
    <submittedName>
        <fullName evidence="5">Uncharacterized protein</fullName>
    </submittedName>
</protein>
<evidence type="ECO:0000256" key="1">
    <source>
        <dbReference type="ARBA" id="ARBA00006484"/>
    </source>
</evidence>
<dbReference type="EMBL" id="JAPDRN010000008">
    <property type="protein sequence ID" value="KAJ9643318.1"/>
    <property type="molecule type" value="Genomic_DNA"/>
</dbReference>
<comment type="caution">
    <text evidence="5">The sequence shown here is derived from an EMBL/GenBank/DDBJ whole genome shotgun (WGS) entry which is preliminary data.</text>
</comment>
<dbReference type="InterPro" id="IPR002347">
    <property type="entry name" value="SDR_fam"/>
</dbReference>
<organism evidence="5 6">
    <name type="scientific">Knufia peltigerae</name>
    <dbReference type="NCBI Taxonomy" id="1002370"/>
    <lineage>
        <taxon>Eukaryota</taxon>
        <taxon>Fungi</taxon>
        <taxon>Dikarya</taxon>
        <taxon>Ascomycota</taxon>
        <taxon>Pezizomycotina</taxon>
        <taxon>Eurotiomycetes</taxon>
        <taxon>Chaetothyriomycetidae</taxon>
        <taxon>Chaetothyriales</taxon>
        <taxon>Trichomeriaceae</taxon>
        <taxon>Knufia</taxon>
    </lineage>
</organism>
<dbReference type="FunFam" id="3.40.50.720:FF:000084">
    <property type="entry name" value="Short-chain dehydrogenase reductase"/>
    <property type="match status" value="1"/>
</dbReference>
<keyword evidence="2" id="KW-0521">NADP</keyword>
<dbReference type="InterPro" id="IPR036291">
    <property type="entry name" value="NAD(P)-bd_dom_sf"/>
</dbReference>
<comment type="similarity">
    <text evidence="1 4">Belongs to the short-chain dehydrogenases/reductases (SDR) family.</text>
</comment>